<dbReference type="Pfam" id="PF06348">
    <property type="entry name" value="DUF1059"/>
    <property type="match status" value="1"/>
</dbReference>
<sequence>MKVLHCKDAGFDCEAVVRAETDNEVLEQAAAHASSVHHVTVTPEMAEQIKGLIQEENA</sequence>
<comment type="caution">
    <text evidence="1">The sequence shown here is derived from an EMBL/GenBank/DDBJ whole genome shotgun (WGS) entry which is preliminary data.</text>
</comment>
<evidence type="ECO:0000313" key="2">
    <source>
        <dbReference type="Proteomes" id="UP001500936"/>
    </source>
</evidence>
<dbReference type="EMBL" id="BAABHB010000004">
    <property type="protein sequence ID" value="GAA4406907.1"/>
    <property type="molecule type" value="Genomic_DNA"/>
</dbReference>
<proteinExistence type="predicted"/>
<protein>
    <recommendedName>
        <fullName evidence="3">Small metal-binding protein</fullName>
    </recommendedName>
</protein>
<gene>
    <name evidence="1" type="ORF">GCM10023187_26930</name>
</gene>
<organism evidence="1 2">
    <name type="scientific">Nibrella viscosa</name>
    <dbReference type="NCBI Taxonomy" id="1084524"/>
    <lineage>
        <taxon>Bacteria</taxon>
        <taxon>Pseudomonadati</taxon>
        <taxon>Bacteroidota</taxon>
        <taxon>Cytophagia</taxon>
        <taxon>Cytophagales</taxon>
        <taxon>Spirosomataceae</taxon>
        <taxon>Nibrella</taxon>
    </lineage>
</organism>
<keyword evidence="2" id="KW-1185">Reference proteome</keyword>
<dbReference type="Proteomes" id="UP001500936">
    <property type="component" value="Unassembled WGS sequence"/>
</dbReference>
<dbReference type="RefSeq" id="WP_345267927.1">
    <property type="nucleotide sequence ID" value="NZ_BAABHB010000004.1"/>
</dbReference>
<reference evidence="2" key="1">
    <citation type="journal article" date="2019" name="Int. J. Syst. Evol. Microbiol.">
        <title>The Global Catalogue of Microorganisms (GCM) 10K type strain sequencing project: providing services to taxonomists for standard genome sequencing and annotation.</title>
        <authorList>
            <consortium name="The Broad Institute Genomics Platform"/>
            <consortium name="The Broad Institute Genome Sequencing Center for Infectious Disease"/>
            <person name="Wu L."/>
            <person name="Ma J."/>
        </authorList>
    </citation>
    <scope>NUCLEOTIDE SEQUENCE [LARGE SCALE GENOMIC DNA]</scope>
    <source>
        <strain evidence="2">JCM 17925</strain>
    </source>
</reference>
<accession>A0ABP8KHM2</accession>
<evidence type="ECO:0000313" key="1">
    <source>
        <dbReference type="EMBL" id="GAA4406907.1"/>
    </source>
</evidence>
<evidence type="ECO:0008006" key="3">
    <source>
        <dbReference type="Google" id="ProtNLM"/>
    </source>
</evidence>
<dbReference type="InterPro" id="IPR009409">
    <property type="entry name" value="DUF1059"/>
</dbReference>
<name>A0ABP8KHM2_9BACT</name>